<dbReference type="Proteomes" id="UP000007486">
    <property type="component" value="Chromosome"/>
</dbReference>
<dbReference type="InterPro" id="IPR011990">
    <property type="entry name" value="TPR-like_helical_dom_sf"/>
</dbReference>
<dbReference type="STRING" id="667015.Bacsa_2443"/>
<dbReference type="AlphaFoldDB" id="F0R821"/>
<evidence type="ECO:0000313" key="8">
    <source>
        <dbReference type="EMBL" id="ADY36984.1"/>
    </source>
</evidence>
<dbReference type="PROSITE" id="PS51257">
    <property type="entry name" value="PROKAR_LIPOPROTEIN"/>
    <property type="match status" value="1"/>
</dbReference>
<dbReference type="InterPro" id="IPR012944">
    <property type="entry name" value="SusD_RagB_dom"/>
</dbReference>
<dbReference type="RefSeq" id="WP_013618407.1">
    <property type="nucleotide sequence ID" value="NC_015164.1"/>
</dbReference>
<dbReference type="OrthoDB" id="5694214at2"/>
<keyword evidence="3" id="KW-0732">Signal</keyword>
<evidence type="ECO:0000259" key="7">
    <source>
        <dbReference type="Pfam" id="PF14322"/>
    </source>
</evidence>
<proteinExistence type="inferred from homology"/>
<protein>
    <submittedName>
        <fullName evidence="8">RagB/SusD domain-containing protein</fullName>
    </submittedName>
</protein>
<reference evidence="8 9" key="1">
    <citation type="journal article" date="2011" name="Stand. Genomic Sci.">
        <title>Complete genome sequence of Bacteroides salanitronis type strain (BL78).</title>
        <authorList>
            <person name="Gronow S."/>
            <person name="Held B."/>
            <person name="Lucas S."/>
            <person name="Lapidus A."/>
            <person name="Del Rio T.G."/>
            <person name="Nolan M."/>
            <person name="Tice H."/>
            <person name="Deshpande S."/>
            <person name="Cheng J.F."/>
            <person name="Pitluck S."/>
            <person name="Liolios K."/>
            <person name="Pagani I."/>
            <person name="Ivanova N."/>
            <person name="Mavromatis K."/>
            <person name="Pati A."/>
            <person name="Tapia R."/>
            <person name="Han C."/>
            <person name="Goodwin L."/>
            <person name="Chen A."/>
            <person name="Palaniappan K."/>
            <person name="Land M."/>
            <person name="Hauser L."/>
            <person name="Chang Y.J."/>
            <person name="Jeffries C.D."/>
            <person name="Brambilla E.M."/>
            <person name="Rohde M."/>
            <person name="Goker M."/>
            <person name="Detter J.C."/>
            <person name="Woyke T."/>
            <person name="Bristow J."/>
            <person name="Markowitz V."/>
            <person name="Hugenholtz P."/>
            <person name="Kyrpides N.C."/>
            <person name="Klenk H.P."/>
            <person name="Eisen J.A."/>
        </authorList>
    </citation>
    <scope>NUCLEOTIDE SEQUENCE [LARGE SCALE GENOMIC DNA]</scope>
    <source>
        <strain evidence="8 9">DSM 18170</strain>
    </source>
</reference>
<evidence type="ECO:0000256" key="2">
    <source>
        <dbReference type="ARBA" id="ARBA00006275"/>
    </source>
</evidence>
<evidence type="ECO:0000256" key="3">
    <source>
        <dbReference type="ARBA" id="ARBA00022729"/>
    </source>
</evidence>
<dbReference type="KEGG" id="bsa:Bacsa_2443"/>
<comment type="subcellular location">
    <subcellularLocation>
        <location evidence="1">Cell outer membrane</location>
    </subcellularLocation>
</comment>
<accession>F0R821</accession>
<dbReference type="SUPFAM" id="SSF48452">
    <property type="entry name" value="TPR-like"/>
    <property type="match status" value="1"/>
</dbReference>
<dbReference type="Pfam" id="PF14322">
    <property type="entry name" value="SusD-like_3"/>
    <property type="match status" value="1"/>
</dbReference>
<feature type="domain" description="SusD-like N-terminal" evidence="7">
    <location>
        <begin position="84"/>
        <end position="222"/>
    </location>
</feature>
<dbReference type="Pfam" id="PF07980">
    <property type="entry name" value="SusD_RagB"/>
    <property type="match status" value="1"/>
</dbReference>
<keyword evidence="9" id="KW-1185">Reference proteome</keyword>
<evidence type="ECO:0000256" key="1">
    <source>
        <dbReference type="ARBA" id="ARBA00004442"/>
    </source>
</evidence>
<evidence type="ECO:0000256" key="5">
    <source>
        <dbReference type="ARBA" id="ARBA00023237"/>
    </source>
</evidence>
<dbReference type="GO" id="GO:0009279">
    <property type="term" value="C:cell outer membrane"/>
    <property type="evidence" value="ECO:0007669"/>
    <property type="project" value="UniProtKB-SubCell"/>
</dbReference>
<sequence>MRKTIELLYTFIAAGSMVLAGCDDFLTPENKSAVTDTDYFATSDGFQSLVYDAYAQLDPLFNDSDTPLYFNAGTDLYQQGRKTSDQALHRWLNFTPENGTVETFYTECYDGIRSCLAIQYYAPNASVDDETKQKAIDEGRFVEALFYYLLVNNFGGVPIVTEYADTAVKGYPRATAEEVYNYIIGELESIISNNLLVESSATAGGGEASIEAAKALLAKTYLSAAWDLGNDAYFSEAARYADEVIDGRSLTTEFADLWAADYSGDDDAEFIFDLEFDFDSTHDQTDGNCWQNFYCNYYGGSEEGMKNGASCYVPYMHTLRYFEEGDKRYDATFMKTLLVTGAWDPDQGFKQDGNPLGDYFGFYENGNTAMGRMVGVYYPAYWECDDESVSAWRAEDPENREQTYVIPQNEKTAIMDPMSTYETDREEVDNGVILKYDLETECYQKSWSIQPCRKFDDSNTASYNSDRSFRDIHIITLPEIFLVAAEAYLKSGDSATALERLNTIRRRAGVADVASVDVDAILKESACEMFGNGYRRMDLRRTGKLIEYNNLYNSELQGTAESAIGEKLLWPIPQAAIDANDQLSSADQNPGY</sequence>
<evidence type="ECO:0000256" key="4">
    <source>
        <dbReference type="ARBA" id="ARBA00023136"/>
    </source>
</evidence>
<gene>
    <name evidence="8" type="ordered locus">Bacsa_2443</name>
</gene>
<keyword evidence="4" id="KW-0472">Membrane</keyword>
<name>F0R821_PHOSB</name>
<organism evidence="8 9">
    <name type="scientific">Phocaeicola salanitronis (strain DSM 18170 / JCM 13657 / CCUG 60908 / BL78)</name>
    <name type="common">Bacteroides salanitronis</name>
    <dbReference type="NCBI Taxonomy" id="667015"/>
    <lineage>
        <taxon>Bacteria</taxon>
        <taxon>Pseudomonadati</taxon>
        <taxon>Bacteroidota</taxon>
        <taxon>Bacteroidia</taxon>
        <taxon>Bacteroidales</taxon>
        <taxon>Bacteroidaceae</taxon>
        <taxon>Phocaeicola</taxon>
    </lineage>
</organism>
<dbReference type="InterPro" id="IPR033985">
    <property type="entry name" value="SusD-like_N"/>
</dbReference>
<feature type="domain" description="RagB/SusD" evidence="6">
    <location>
        <begin position="258"/>
        <end position="592"/>
    </location>
</feature>
<keyword evidence="5" id="KW-0998">Cell outer membrane</keyword>
<dbReference type="Gene3D" id="1.25.40.390">
    <property type="match status" value="1"/>
</dbReference>
<dbReference type="HOGENOM" id="CLU_015553_1_4_10"/>
<dbReference type="EMBL" id="CP002530">
    <property type="protein sequence ID" value="ADY36984.1"/>
    <property type="molecule type" value="Genomic_DNA"/>
</dbReference>
<evidence type="ECO:0000259" key="6">
    <source>
        <dbReference type="Pfam" id="PF07980"/>
    </source>
</evidence>
<evidence type="ECO:0000313" key="9">
    <source>
        <dbReference type="Proteomes" id="UP000007486"/>
    </source>
</evidence>
<dbReference type="eggNOG" id="COG0436">
    <property type="taxonomic scope" value="Bacteria"/>
</dbReference>
<comment type="similarity">
    <text evidence="2">Belongs to the SusD family.</text>
</comment>